<keyword evidence="3" id="KW-1185">Reference proteome</keyword>
<feature type="domain" description="Rhodanese" evidence="1">
    <location>
        <begin position="388"/>
        <end position="476"/>
    </location>
</feature>
<evidence type="ECO:0000313" key="3">
    <source>
        <dbReference type="Proteomes" id="UP001501671"/>
    </source>
</evidence>
<dbReference type="InterPro" id="IPR050229">
    <property type="entry name" value="GlpE_sulfurtransferase"/>
</dbReference>
<dbReference type="InterPro" id="IPR036873">
    <property type="entry name" value="Rhodanese-like_dom_sf"/>
</dbReference>
<feature type="domain" description="Rhodanese" evidence="1">
    <location>
        <begin position="140"/>
        <end position="231"/>
    </location>
</feature>
<proteinExistence type="predicted"/>
<dbReference type="PANTHER" id="PTHR43031:SF1">
    <property type="entry name" value="PYRIDINE NUCLEOTIDE-DISULPHIDE OXIDOREDUCTASE"/>
    <property type="match status" value="1"/>
</dbReference>
<dbReference type="EMBL" id="BAABFO010000001">
    <property type="protein sequence ID" value="GAA4322402.1"/>
    <property type="molecule type" value="Genomic_DNA"/>
</dbReference>
<organism evidence="2 3">
    <name type="scientific">Pigmentiphaga soli</name>
    <dbReference type="NCBI Taxonomy" id="1007095"/>
    <lineage>
        <taxon>Bacteria</taxon>
        <taxon>Pseudomonadati</taxon>
        <taxon>Pseudomonadota</taxon>
        <taxon>Betaproteobacteria</taxon>
        <taxon>Burkholderiales</taxon>
        <taxon>Alcaligenaceae</taxon>
        <taxon>Pigmentiphaga</taxon>
    </lineage>
</organism>
<evidence type="ECO:0000313" key="2">
    <source>
        <dbReference type="EMBL" id="GAA4322402.1"/>
    </source>
</evidence>
<protein>
    <submittedName>
        <fullName evidence="2">Rhodanese homology domain-containing protein</fullName>
    </submittedName>
</protein>
<feature type="domain" description="Rhodanese" evidence="1">
    <location>
        <begin position="277"/>
        <end position="363"/>
    </location>
</feature>
<gene>
    <name evidence="2" type="ORF">GCM10023144_02350</name>
</gene>
<name>A0ABP8GDN2_9BURK</name>
<accession>A0ABP8GDN2</accession>
<dbReference type="PROSITE" id="PS50206">
    <property type="entry name" value="RHODANESE_3"/>
    <property type="match status" value="4"/>
</dbReference>
<dbReference type="SMART" id="SM00450">
    <property type="entry name" value="RHOD"/>
    <property type="match status" value="4"/>
</dbReference>
<evidence type="ECO:0000259" key="1">
    <source>
        <dbReference type="PROSITE" id="PS50206"/>
    </source>
</evidence>
<dbReference type="Gene3D" id="3.40.250.10">
    <property type="entry name" value="Rhodanese-like domain"/>
    <property type="match status" value="4"/>
</dbReference>
<dbReference type="InterPro" id="IPR001763">
    <property type="entry name" value="Rhodanese-like_dom"/>
</dbReference>
<dbReference type="Pfam" id="PF00581">
    <property type="entry name" value="Rhodanese"/>
    <property type="match status" value="4"/>
</dbReference>
<dbReference type="RefSeq" id="WP_345245475.1">
    <property type="nucleotide sequence ID" value="NZ_BAABFO010000001.1"/>
</dbReference>
<comment type="caution">
    <text evidence="2">The sequence shown here is derived from an EMBL/GenBank/DDBJ whole genome shotgun (WGS) entry which is preliminary data.</text>
</comment>
<reference evidence="3" key="1">
    <citation type="journal article" date="2019" name="Int. J. Syst. Evol. Microbiol.">
        <title>The Global Catalogue of Microorganisms (GCM) 10K type strain sequencing project: providing services to taxonomists for standard genome sequencing and annotation.</title>
        <authorList>
            <consortium name="The Broad Institute Genomics Platform"/>
            <consortium name="The Broad Institute Genome Sequencing Center for Infectious Disease"/>
            <person name="Wu L."/>
            <person name="Ma J."/>
        </authorList>
    </citation>
    <scope>NUCLEOTIDE SEQUENCE [LARGE SCALE GENOMIC DNA]</scope>
    <source>
        <strain evidence="3">JCM 17666</strain>
    </source>
</reference>
<dbReference type="SUPFAM" id="SSF52821">
    <property type="entry name" value="Rhodanese/Cell cycle control phosphatase"/>
    <property type="match status" value="4"/>
</dbReference>
<dbReference type="Proteomes" id="UP001501671">
    <property type="component" value="Unassembled WGS sequence"/>
</dbReference>
<sequence length="541" mass="58410">MRHGVVDAAGLKRMLHDGGEIALLDVREEGVFAKGHLLLAAPAPLSQLEIRAPLLVPRRSARVVLMDAGEGLAERAATVLVRHGYTDVAVLQRGLQAWIDAGYEIYTGVNVPSKAFGEYVEHHDQTPRVDPAEVKAMVDRGDDLVILDSRPLDEYRSVSIPGAIDCPGAELAYRVHDLVRSGDTLVVVNCGGRTRSIIGAQSLRNAGIPNPVVALKNGTMGWHLAGFPVDHGKERTAPPPTADGLAKALQAAARVARRFGVRYLDAAGLDAFRREADARTLYLLDVRSPEEYAQSHLRGSVSAPGGQLVQSTDAYAAVRNARLVLIDDHGVRATMTASWLLQMGWDEVYVLRDALRYGEWVAGPQQAAVLGLDAIHCRTLPPQALQARGDEVSVLDLDAKPRYKAGHIPGAWHGIRANLAANLGRLPAGRPIVATSADGVLARLAVPEIEALTGIAAYALEGGTQAWRAAGLPLEQGETRLTDDTDDVWVKVHDRAGNRDQAMKDYLSWEVDLLTQIGRDDDARFRRFPAAQQGPTTKETA</sequence>
<dbReference type="PANTHER" id="PTHR43031">
    <property type="entry name" value="FAD-DEPENDENT OXIDOREDUCTASE"/>
    <property type="match status" value="1"/>
</dbReference>
<feature type="domain" description="Rhodanese" evidence="1">
    <location>
        <begin position="17"/>
        <end position="107"/>
    </location>
</feature>